<evidence type="ECO:0008006" key="4">
    <source>
        <dbReference type="Google" id="ProtNLM"/>
    </source>
</evidence>
<dbReference type="InParanoid" id="A0A0N1I7R7"/>
<dbReference type="OrthoDB" id="7182232at2759"/>
<dbReference type="OMA" id="YNAIPFI"/>
<dbReference type="InterPro" id="IPR031734">
    <property type="entry name" value="MBF2"/>
</dbReference>
<protein>
    <recommendedName>
        <fullName evidence="4">Salivary secreted peptide</fullName>
    </recommendedName>
</protein>
<evidence type="ECO:0000313" key="3">
    <source>
        <dbReference type="Proteomes" id="UP000053240"/>
    </source>
</evidence>
<name>A0A0N1I7R7_PAPMA</name>
<reference evidence="2 3" key="1">
    <citation type="journal article" date="2015" name="Nat. Commun.">
        <title>Outbred genome sequencing and CRISPR/Cas9 gene editing in butterflies.</title>
        <authorList>
            <person name="Li X."/>
            <person name="Fan D."/>
            <person name="Zhang W."/>
            <person name="Liu G."/>
            <person name="Zhang L."/>
            <person name="Zhao L."/>
            <person name="Fang X."/>
            <person name="Chen L."/>
            <person name="Dong Y."/>
            <person name="Chen Y."/>
            <person name="Ding Y."/>
            <person name="Zhao R."/>
            <person name="Feng M."/>
            <person name="Zhu Y."/>
            <person name="Feng Y."/>
            <person name="Jiang X."/>
            <person name="Zhu D."/>
            <person name="Xiang H."/>
            <person name="Feng X."/>
            <person name="Li S."/>
            <person name="Wang J."/>
            <person name="Zhang G."/>
            <person name="Kronforst M.R."/>
            <person name="Wang W."/>
        </authorList>
    </citation>
    <scope>NUCLEOTIDE SEQUENCE [LARGE SCALE GENOMIC DNA]</scope>
    <source>
        <strain evidence="2">Ya'a_city_454_Pm</strain>
        <tissue evidence="2">Whole body</tissue>
    </source>
</reference>
<proteinExistence type="predicted"/>
<feature type="chain" id="PRO_5005873812" description="Salivary secreted peptide" evidence="1">
    <location>
        <begin position="20"/>
        <end position="115"/>
    </location>
</feature>
<keyword evidence="1" id="KW-0732">Signal</keyword>
<dbReference type="EMBL" id="KQ460940">
    <property type="protein sequence ID" value="KPJ10619.1"/>
    <property type="molecule type" value="Genomic_DNA"/>
</dbReference>
<accession>A0A0N1I7R7</accession>
<dbReference type="Proteomes" id="UP000053240">
    <property type="component" value="Unassembled WGS sequence"/>
</dbReference>
<evidence type="ECO:0000256" key="1">
    <source>
        <dbReference type="SAM" id="SignalP"/>
    </source>
</evidence>
<organism evidence="2 3">
    <name type="scientific">Papilio machaon</name>
    <name type="common">Old World swallowtail butterfly</name>
    <dbReference type="NCBI Taxonomy" id="76193"/>
    <lineage>
        <taxon>Eukaryota</taxon>
        <taxon>Metazoa</taxon>
        <taxon>Ecdysozoa</taxon>
        <taxon>Arthropoda</taxon>
        <taxon>Hexapoda</taxon>
        <taxon>Insecta</taxon>
        <taxon>Pterygota</taxon>
        <taxon>Neoptera</taxon>
        <taxon>Endopterygota</taxon>
        <taxon>Lepidoptera</taxon>
        <taxon>Glossata</taxon>
        <taxon>Ditrysia</taxon>
        <taxon>Papilionoidea</taxon>
        <taxon>Papilionidae</taxon>
        <taxon>Papilioninae</taxon>
        <taxon>Papilio</taxon>
    </lineage>
</organism>
<dbReference type="Pfam" id="PF15868">
    <property type="entry name" value="MBF2"/>
    <property type="match status" value="1"/>
</dbReference>
<evidence type="ECO:0000313" key="2">
    <source>
        <dbReference type="EMBL" id="KPJ10619.1"/>
    </source>
</evidence>
<dbReference type="AlphaFoldDB" id="A0A0N1I7R7"/>
<dbReference type="KEGG" id="pmac:106715595"/>
<feature type="signal peptide" evidence="1">
    <location>
        <begin position="1"/>
        <end position="19"/>
    </location>
</feature>
<gene>
    <name evidence="2" type="ORF">RR48_04564</name>
</gene>
<sequence length="115" mass="12695">MKTVILLTILTTSLLCVGGDHLVVGNTANRVVLAEHKRVEYNAIPFIKRVKYFFYSSPDNKVIQGIQALDTLHSKASINITAGGVGHSFVNMRMKSERGKALGYDIGIYVNPQYP</sequence>
<keyword evidence="3" id="KW-1185">Reference proteome</keyword>